<evidence type="ECO:0000256" key="2">
    <source>
        <dbReference type="SAM" id="MobiDB-lite"/>
    </source>
</evidence>
<feature type="region of interest" description="Disordered" evidence="2">
    <location>
        <begin position="2281"/>
        <end position="2336"/>
    </location>
</feature>
<feature type="domain" description="MBD" evidence="4">
    <location>
        <begin position="521"/>
        <end position="591"/>
    </location>
</feature>
<accession>A0ABD3TLF2</accession>
<dbReference type="PANTHER" id="PTHR16112">
    <property type="entry name" value="METHYL-CPG BINDING PROTEIN, DROSOPHILA"/>
    <property type="match status" value="1"/>
</dbReference>
<feature type="domain" description="PWWP" evidence="3">
    <location>
        <begin position="2346"/>
        <end position="2401"/>
    </location>
</feature>
<feature type="compositionally biased region" description="Low complexity" evidence="2">
    <location>
        <begin position="718"/>
        <end position="734"/>
    </location>
</feature>
<evidence type="ECO:0000313" key="6">
    <source>
        <dbReference type="Proteomes" id="UP001634394"/>
    </source>
</evidence>
<feature type="region of interest" description="Disordered" evidence="2">
    <location>
        <begin position="918"/>
        <end position="944"/>
    </location>
</feature>
<evidence type="ECO:0000259" key="4">
    <source>
        <dbReference type="PROSITE" id="PS50982"/>
    </source>
</evidence>
<dbReference type="EMBL" id="JBJQND010000018">
    <property type="protein sequence ID" value="KAL3837172.1"/>
    <property type="molecule type" value="Genomic_DNA"/>
</dbReference>
<feature type="region of interest" description="Disordered" evidence="2">
    <location>
        <begin position="695"/>
        <end position="749"/>
    </location>
</feature>
<evidence type="ECO:0000313" key="5">
    <source>
        <dbReference type="EMBL" id="KAL3837172.1"/>
    </source>
</evidence>
<feature type="region of interest" description="Disordered" evidence="2">
    <location>
        <begin position="648"/>
        <end position="675"/>
    </location>
</feature>
<keyword evidence="6" id="KW-1185">Reference proteome</keyword>
<feature type="region of interest" description="Disordered" evidence="2">
    <location>
        <begin position="2000"/>
        <end position="2048"/>
    </location>
</feature>
<proteinExistence type="predicted"/>
<evidence type="ECO:0000256" key="1">
    <source>
        <dbReference type="SAM" id="Coils"/>
    </source>
</evidence>
<organism evidence="5 6">
    <name type="scientific">Sinanodonta woodiana</name>
    <name type="common">Chinese pond mussel</name>
    <name type="synonym">Anodonta woodiana</name>
    <dbReference type="NCBI Taxonomy" id="1069815"/>
    <lineage>
        <taxon>Eukaryota</taxon>
        <taxon>Metazoa</taxon>
        <taxon>Spiralia</taxon>
        <taxon>Lophotrochozoa</taxon>
        <taxon>Mollusca</taxon>
        <taxon>Bivalvia</taxon>
        <taxon>Autobranchia</taxon>
        <taxon>Heteroconchia</taxon>
        <taxon>Palaeoheterodonta</taxon>
        <taxon>Unionida</taxon>
        <taxon>Unionoidea</taxon>
        <taxon>Unionidae</taxon>
        <taxon>Unioninae</taxon>
        <taxon>Sinanodonta</taxon>
    </lineage>
</organism>
<sequence>MDSQQNTLPIGVNLSQVIENGTVGHAGQQMAAAMSLHQMQNVSTAVTHQQPQAHQQQQQLQQQFMLKQQQTGIQPMFSPTGLYPTGYQFLPRNLMINPSMQGPGQLSFSMQTPGQLSPQMGTNNLASFASQMDPFFQYDHQLRLQAQGHIQGPCGQLQPNMMIGLMQGVQGIPAQMGQGQIVGGNLQAITGQENFGETSCQEQMVANQAQVMNQVQAFLAQTQMIANQTKGGGPMTFLTSNHLPSYSHQGQQGISSQMSPDGNQMVFVSKHAGPITMTTDKIQPNAGSFGQQNTTQSKGDQASVVTSQSQALPSFGSFLIHHQQQQNQQQQQFISGQFSGIHPSSIAQAIFSANPTVSLQGGDQTTISDLQGRLGASFSIDMVGTNMNQFYNFGFASGVGRGMNPILEQAAVQQSGILMQPSVGGIVSTGQVVCGSYPSAKTTTTITTRMSGGAAVPTTAHVHVKPSIAATHSGISSNKVQATTCHTRSAQHASRFVPITSQSKIGAKDEVGLQPGKLVCKKEYSNDSIIVPFGWRRVMENGAIVYYSPTCSRLTDTQDVKQYLAMEGTCKCGLECPILVEKVFNFDAAISSVQWSIKDQCFEDMGKLCSHRRKIVAMATFQSSQASLRRSAFDTVVTSSATAMPRVADANPAMIKKESPMKRKKSKHASSLANSSDSAIISQLLSTSQKLSPSKDCTEIKSKCPRLPEERAEDASIDGRSSTRSTDSRTSGSSEMDGKDTVKKRPKNESCVTGQFTCLGQQRSMSSLAGQGTIQLGSQHIPPSALRGSSQTHTNIQPFSWDGLARHVLKPPFFSSLPNQQVFPSPFSMPMAPIPNSMSQMSAMDYQSIGLPAVSFLPQHINHIGNQRFHGPGMDPRFQYGSNFPGCPPVGMPSCTQTGDFLWVSPRKNKAKRTRIKKEQKKIKNLYDSDSPPPNVDVSILKDGGKGPIPKQKIASFLENPTAFLEQQTALVNNSISSTNSSPKRPDSVESYIGKEFTKQENSESSVPHSPMEIDSRTVVSSPDKSSFSKQQEFSPSNLCSSKSGSPGLESNKKEGSPIMKVSVSSSTPCTSVSLNRLPTNSGISTSASSSPSDSPAATSISGEQEDSKFNPNSKPAFSTPPTPTTVVHHTPNTTLAKTSHVASSGIQASVTVPASHFKHANDKISARPTVTLPKGVLQNLPPHFSQANIPQLSCPQTYQCNVFDNGAAIFTGAPSNVGLSSLQQVLSGNLTNSEFPASNLLSAAAKAQFLQQNQLQMILAQQMAAGTTGVNINSNMNSVIGGVYNMSMQSSPDIIHKVTAGGGGVGSQGSFEAGGPIMTVANHMINPMISLQQNQNVSQAAVVTSAAIPNSQVAMMMPGTYAGVQSIAPQTQTMIQNLLMPTNPVVTVSDSIKMLQQQLMNVRGVSETCGMKLPNIPSKEVEPMASSQGNAAEILGNLALNWKDNCFPSVPSLVQQALQQTNMNTPSLLSPFQMIGMNPAVPFIPHTMAPFVSNSVSMPSQSVPTMGVSPTVLGQQPVLQIFNSIGLPGIDIGQLQMQGGQIHLQGNQFFITPGQVNSGALNDMLGNALVSSLSNNDSQVMANLTNVHSSNRQAMLSDPNISFVNPSEQVPTLSPDIPSGLGLNTSVSETHAGGAVMEQLVPHSSSSVHVSSTSSVTKQNNVIVSLNNQTLQPLKDNALSNVSPKGAGENTVDAKTSVGNNQKTVNKNAVEESIMVSTTDKISETNLHNANMMSRIEHKSSESSPSNQIGTTQVVLMPNIQMPFMQVLGANPISINSTFDKSNAQQQLVTFGNQSGIDTPPGSTLYPQMSNIAMPLNLINVQQSWNGVAGTNLTAMQIQTLQLQQQLLQQIQQIQGMQNLINHFNLQSQTPSSMAGLDVDKGGSGQELPSVAMNNPCQVQGVGNPMNNSTITFTNQNFGSVPNIVDRNGDLEMANNQNILTTGNKTGKGVVDSMTLKTITMREPVTTRAVSPAHGFSDKPCISKPSCIVSIAAADSTQVSPTLSRSYESSDDGGGDDRTPSVSDAHSNIEDTGEEVEKESVDSENSPVLLTSGGEICLSGEIHYGGCHEPLVKFKNQHSIGLITKSTDHHAFSGKSSVLPTKRKVAKGSSSKRNLACIPRKNLESCVTGLVPSVGSIEFISSSVRQVSKAHKKSNHQNRHSEGVLCSDIPSKVDTEIALFDYPIQESLVQLKEENDDEMKKNDNLCRCTSTQETSVVSSQSFNCSETKSKTPSVVITRKKDKMDLTTRIAAALSNQKGQWHLFSASNRRISSTTLMQNDFTTDDQIENEGDVTSSRGLKRRNMDNEESHSEDEGEVFEAEKEKDEEEGDIDDEDKQYAIPRLFNVGDLVWGQRHGFLSWPGKLVSKGDQKLEEGKMWVKWIGDHCPTQVKPETLKTLSEGLEEHHRAQKKHRKGRKMSSNLEAAIQEAMNELDRQTAEKMEADAALAAEKTKGKVMKKRKLVH</sequence>
<dbReference type="Pfam" id="PF00855">
    <property type="entry name" value="PWWP"/>
    <property type="match status" value="1"/>
</dbReference>
<dbReference type="Gene3D" id="2.30.30.140">
    <property type="match status" value="1"/>
</dbReference>
<keyword evidence="1" id="KW-0175">Coiled coil</keyword>
<feature type="coiled-coil region" evidence="1">
    <location>
        <begin position="2419"/>
        <end position="2446"/>
    </location>
</feature>
<dbReference type="PROSITE" id="PS50812">
    <property type="entry name" value="PWWP"/>
    <property type="match status" value="1"/>
</dbReference>
<feature type="region of interest" description="Disordered" evidence="2">
    <location>
        <begin position="997"/>
        <end position="1131"/>
    </location>
</feature>
<feature type="compositionally biased region" description="Polar residues" evidence="2">
    <location>
        <begin position="1018"/>
        <end position="1045"/>
    </location>
</feature>
<dbReference type="Proteomes" id="UP001634394">
    <property type="component" value="Unassembled WGS sequence"/>
</dbReference>
<comment type="caution">
    <text evidence="5">The sequence shown here is derived from an EMBL/GenBank/DDBJ whole genome shotgun (WGS) entry which is preliminary data.</text>
</comment>
<evidence type="ECO:0000259" key="3">
    <source>
        <dbReference type="PROSITE" id="PS50812"/>
    </source>
</evidence>
<dbReference type="InterPro" id="IPR001739">
    <property type="entry name" value="Methyl_CpG_DNA-bd"/>
</dbReference>
<dbReference type="PANTHER" id="PTHR16112:SF16">
    <property type="entry name" value="SIX-BANDED, ISOFORM H"/>
    <property type="match status" value="1"/>
</dbReference>
<name>A0ABD3TLF2_SINWO</name>
<dbReference type="InterPro" id="IPR000313">
    <property type="entry name" value="PWWP_dom"/>
</dbReference>
<feature type="compositionally biased region" description="Low complexity" evidence="2">
    <location>
        <begin position="1062"/>
        <end position="1102"/>
    </location>
</feature>
<dbReference type="SMART" id="SM00391">
    <property type="entry name" value="MBD"/>
    <property type="match status" value="1"/>
</dbReference>
<dbReference type="CDD" id="cd20141">
    <property type="entry name" value="PWWP_MBD5"/>
    <property type="match status" value="1"/>
</dbReference>
<reference evidence="5 6" key="1">
    <citation type="submission" date="2024-11" db="EMBL/GenBank/DDBJ databases">
        <title>Chromosome-level genome assembly of the freshwater bivalve Anodonta woodiana.</title>
        <authorList>
            <person name="Chen X."/>
        </authorList>
    </citation>
    <scope>NUCLEOTIDE SEQUENCE [LARGE SCALE GENOMIC DNA]</scope>
    <source>
        <strain evidence="5">MN2024</strain>
        <tissue evidence="5">Gills</tissue>
    </source>
</reference>
<protein>
    <recommendedName>
        <fullName evidence="7">MBD domain-containing protein</fullName>
    </recommendedName>
</protein>
<dbReference type="SUPFAM" id="SSF63748">
    <property type="entry name" value="Tudor/PWWP/MBT"/>
    <property type="match status" value="1"/>
</dbReference>
<dbReference type="PROSITE" id="PS50982">
    <property type="entry name" value="MBD"/>
    <property type="match status" value="1"/>
</dbReference>
<gene>
    <name evidence="5" type="ORF">ACJMK2_022548</name>
</gene>
<evidence type="ECO:0008006" key="7">
    <source>
        <dbReference type="Google" id="ProtNLM"/>
    </source>
</evidence>
<feature type="compositionally biased region" description="Acidic residues" evidence="2">
    <location>
        <begin position="2282"/>
        <end position="2291"/>
    </location>
</feature>
<feature type="compositionally biased region" description="Acidic residues" evidence="2">
    <location>
        <begin position="2310"/>
        <end position="2335"/>
    </location>
</feature>
<feature type="compositionally biased region" description="Basic and acidic residues" evidence="2">
    <location>
        <begin position="696"/>
        <end position="714"/>
    </location>
</feature>